<dbReference type="Gene3D" id="3.40.50.300">
    <property type="entry name" value="P-loop containing nucleotide triphosphate hydrolases"/>
    <property type="match status" value="1"/>
</dbReference>
<dbReference type="GO" id="GO:0000166">
    <property type="term" value="F:nucleotide binding"/>
    <property type="evidence" value="ECO:0007669"/>
    <property type="project" value="InterPro"/>
</dbReference>
<dbReference type="UniPathway" id="UPA00148">
    <property type="reaction ID" value="UER00236"/>
</dbReference>
<proteinExistence type="predicted"/>
<sequence>MRVIIGGAHNGKRDYVKKLLAGKEHRWLDCQTLHAGACHQHNSGDMNIQNFSGDRHHSVVVVDRVECWLAETNLGEAEAVELLLKATNGKNVIFILTDIGRGIVPMDAGQRALRDACGRLYQQLMERADEVTRIWYGLPQTLKKRGEII</sequence>
<keyword evidence="2" id="KW-1185">Reference proteome</keyword>
<dbReference type="Proteomes" id="UP000321901">
    <property type="component" value="Unassembled WGS sequence"/>
</dbReference>
<dbReference type="GO" id="GO:0009236">
    <property type="term" value="P:cobalamin biosynthetic process"/>
    <property type="evidence" value="ECO:0007669"/>
    <property type="project" value="UniProtKB-UniPathway"/>
</dbReference>
<organism evidence="1 2">
    <name type="scientific">Sporosarcina luteola</name>
    <dbReference type="NCBI Taxonomy" id="582850"/>
    <lineage>
        <taxon>Bacteria</taxon>
        <taxon>Bacillati</taxon>
        <taxon>Bacillota</taxon>
        <taxon>Bacilli</taxon>
        <taxon>Bacillales</taxon>
        <taxon>Caryophanaceae</taxon>
        <taxon>Sporosarcina</taxon>
    </lineage>
</organism>
<evidence type="ECO:0000313" key="1">
    <source>
        <dbReference type="EMBL" id="GEN81698.1"/>
    </source>
</evidence>
<comment type="caution">
    <text evidence="1">The sequence shown here is derived from an EMBL/GenBank/DDBJ whole genome shotgun (WGS) entry which is preliminary data.</text>
</comment>
<dbReference type="SUPFAM" id="SSF52540">
    <property type="entry name" value="P-loop containing nucleoside triphosphate hydrolases"/>
    <property type="match status" value="1"/>
</dbReference>
<name>A0A511Z2L4_9BACL</name>
<dbReference type="GO" id="GO:0043752">
    <property type="term" value="F:adenosylcobinamide kinase activity"/>
    <property type="evidence" value="ECO:0007669"/>
    <property type="project" value="InterPro"/>
</dbReference>
<reference evidence="1 2" key="1">
    <citation type="submission" date="2019-07" db="EMBL/GenBank/DDBJ databases">
        <title>Whole genome shotgun sequence of Sporosarcina luteola NBRC 105378.</title>
        <authorList>
            <person name="Hosoyama A."/>
            <person name="Uohara A."/>
            <person name="Ohji S."/>
            <person name="Ichikawa N."/>
        </authorList>
    </citation>
    <scope>NUCLEOTIDE SEQUENCE [LARGE SCALE GENOMIC DNA]</scope>
    <source>
        <strain evidence="1 2">NBRC 105378</strain>
    </source>
</reference>
<gene>
    <name evidence="1" type="ORF">SLU01_00100</name>
</gene>
<dbReference type="Pfam" id="PF02283">
    <property type="entry name" value="CobU"/>
    <property type="match status" value="1"/>
</dbReference>
<accession>A0A511Z2L4</accession>
<dbReference type="InterPro" id="IPR027417">
    <property type="entry name" value="P-loop_NTPase"/>
</dbReference>
<dbReference type="InterPro" id="IPR003203">
    <property type="entry name" value="CobU/CobP"/>
</dbReference>
<protein>
    <submittedName>
        <fullName evidence="1">Uncharacterized protein</fullName>
    </submittedName>
</protein>
<dbReference type="RefSeq" id="WP_147054032.1">
    <property type="nucleotide sequence ID" value="NZ_BJYL01000001.1"/>
</dbReference>
<dbReference type="AlphaFoldDB" id="A0A511Z2L4"/>
<dbReference type="EMBL" id="BJYL01000001">
    <property type="protein sequence ID" value="GEN81698.1"/>
    <property type="molecule type" value="Genomic_DNA"/>
</dbReference>
<dbReference type="OrthoDB" id="1766664at2"/>
<evidence type="ECO:0000313" key="2">
    <source>
        <dbReference type="Proteomes" id="UP000321901"/>
    </source>
</evidence>